<evidence type="ECO:0000256" key="4">
    <source>
        <dbReference type="SAM" id="Phobius"/>
    </source>
</evidence>
<dbReference type="InterPro" id="IPR043159">
    <property type="entry name" value="Lectin_gal-bd_sf"/>
</dbReference>
<dbReference type="Pfam" id="PF00059">
    <property type="entry name" value="Lectin_C"/>
    <property type="match status" value="12"/>
</dbReference>
<dbReference type="Gene3D" id="2.60.120.740">
    <property type="match status" value="1"/>
</dbReference>
<sequence length="2033" mass="226616">MVSPTRRNLLIREVKLLSRVTREEGGRSSPKYSVGARQAKKPPLPATLLRRTGDREKRGRWKDKTLRRLSQQNFSFRMFLLLLIFFCSHLHYGWRPYEERCYLFSSDVKTWHEALEVCIGKSANLMSIQDLHERSWLRTQTGASIYWIGLNDVASEGNWEWSDGSTYYPYLSFWKPGQPDNWAGDEDCGQVQGLSDGRWNDESCSAKRQYICKRPNPNPAPVCDSANGWHLFGSSCYKHPSGTRGSWASARSVCVSEGADLVSISSAEENQFVSARLLGAADLWIGFSTLKCTGLSCAVRPNSTSFSWSDASTSTYTNWPAGEPDLSDKASGVCTAMIIHPAEDHGFWRTRACREERAFMCERALNTICPSGWLSFGGHCYWMVTNQHLLTSWFLAQTHCSSLGATLLIIKSEDEQFFINAQLPDFHQVDLPDLWIGISDKDKDGTFRWVDKTNIEFSNWSPNFPQNTADQWDCGQIYTGNYAGKWETTNCFKSLGFICKMAGGQNIKPTPEPDSHCDPGYLLFGDHCFHFESKSDSTWTDAQKICEAQNGHLASVHDQERLSFLTAHMSRSSWIGLNDIKMEGTYVWSDGTPADFLPWEQNQPDNWQGDEDCVHIRGTEHPDTGRFNDLPCSATYPYICMKAKGQGPPSPPTAGPGWNERCGSWMADPFSEYCYLFSSTSLRPWAEARADCRNQGGDLLSITDPITQGFIQAHDSITEGGWTWTDGSPFRYINWAKGNPDDYFGEDCLSMLINSGAWNDDNCEYNRGYICKRRANTPEPPPPHNGFITAIACQDSSLVLHCPQNSVINIQSAFLGRRSDQICPFEDGSSVGKLQIKLDFMEAPAGCLPHPVQSSTDGISWKDGGEFPGSVDRMTPEVRLLGTSVSAQFIRVLPVEWNNQAGLRLEVLGCAPNYAVDCSARPNLDHSIDRMTVHCPAGCVMEPYTVFGTDMYRGDSSICAAAIHAGVVLDELGGDCTLLKEPGQNFYTGSTRNSIISRQYGGSYSVSFRFADGELRCSGPDWFEFGEFCYKSLEEKKTWHNARTFCRSLGADLVSIRSLTEQSWLESYLYTMKSDVWTGLNDLEFSGFFSWSDHHEMPRAHYPPPSVMPTIYGCLQGWDAFEYSCYWFEEAPRSREEAKAFCQGQNSTLLHIEDLFEQAHLSAVLMRFTGFWWMGLRARGEESGLDYYWDSGAPVTYTHWGRNQPDDRTGPCVAMATAPQAGFWNTRGCEHSLPFVCEAPRNGVSPPTPAPTLPPAAGCDRGWGGQPTFRNCYRLFAVEQAGKKSWSEARQDCLSRGADLLSIHTPEEEVFLSEFSRGRNSWIGLSLNPMEGGYHWSDGSPVGHTNWAHGEPNNHDGRENCVELVSPVNGSSSWNDQSCSARLDWICMISKGNRPIEPPTAPPPQPAPECGSNPGWRKHAGACYYYNDTDIVDFHMAMVRCYEEKSLLASIANEHEQEFIVSLVGTGQAAAAWIGMRMLGIAEGEYLWVDMSPVTYVHWAPGEPNDANGEEQCVQMNRYPGSWNDANCGRATAGYVCKKYPGSDHTAPPPTAPWEGNCPEGWLKFQNKCFLIQGKHRKSTELAMNWTSARDWCRKKDADLAVIDSLSENDMVSSYLRDVLGPVWIGLSDSLHEGRFAWSNGAPVLFTNWADKEPNNADGKEHCTSVTHYAVVSGRWNDENCDHERGWICSRKKSSSLPVPPTPASSCPRSYTPWFSSCFRLVTAGQSWAEARGVCARDGAELASIDSSYEQSFISSTVQQGASDAWIGLKREADGGSFQWSDGWPVLFSHWGPGEPSGHEGEGCVSLHGNTMFLQGTWNETRCEEEKPFICKITKEKPPATPAPGSGRCLSGWHHYGRYCYLSMGAALISGGVSWPEARHICQEVNGGDLASIHSRAEMEFLRTINTTKGENTWIGLTRDRSLGWAWTDRSALSFTNWAAGEPNQAIHDGDTLKENCGEMYSDGSWNDNICSQRKGFICRHRQYYVTDDNGIVIPTDALAGLKPGPAGFFSSHSSSVDVPAFNNPNFSGESDS</sequence>
<dbReference type="Gene3D" id="2.170.130.20">
    <property type="entry name" value="LCCL-like domain"/>
    <property type="match status" value="1"/>
</dbReference>
<dbReference type="InterPro" id="IPR018378">
    <property type="entry name" value="C-type_lectin_CS"/>
</dbReference>
<dbReference type="InterPro" id="IPR050111">
    <property type="entry name" value="C-type_lectin/snaclec_domain"/>
</dbReference>
<feature type="domain" description="C-type lectin" evidence="6">
    <location>
        <begin position="232"/>
        <end position="362"/>
    </location>
</feature>
<dbReference type="Gene3D" id="2.60.120.260">
    <property type="entry name" value="Galactose-binding domain-like"/>
    <property type="match status" value="1"/>
</dbReference>
<keyword evidence="4" id="KW-1133">Transmembrane helix</keyword>
<feature type="domain" description="C-type lectin" evidence="6">
    <location>
        <begin position="1025"/>
        <end position="1127"/>
    </location>
</feature>
<dbReference type="SUPFAM" id="SSF49785">
    <property type="entry name" value="Galactose-binding domain-like"/>
    <property type="match status" value="1"/>
</dbReference>
<gene>
    <name evidence="8" type="ORF">DNTS_026642</name>
</gene>
<dbReference type="InterPro" id="IPR033989">
    <property type="entry name" value="CD209-like_CTLD"/>
</dbReference>
<evidence type="ECO:0000313" key="8">
    <source>
        <dbReference type="EMBL" id="TRY84221.1"/>
    </source>
</evidence>
<reference evidence="8 9" key="1">
    <citation type="journal article" date="2019" name="Sci. Data">
        <title>Hybrid genome assembly and annotation of Danionella translucida.</title>
        <authorList>
            <person name="Kadobianskyi M."/>
            <person name="Schulze L."/>
            <person name="Schuelke M."/>
            <person name="Judkewitz B."/>
        </authorList>
    </citation>
    <scope>NUCLEOTIDE SEQUENCE [LARGE SCALE GENOMIC DNA]</scope>
    <source>
        <strain evidence="8 9">Bolton</strain>
    </source>
</reference>
<dbReference type="EMBL" id="SRMA01026422">
    <property type="protein sequence ID" value="TRY84221.1"/>
    <property type="molecule type" value="Genomic_DNA"/>
</dbReference>
<dbReference type="OrthoDB" id="441660at2759"/>
<evidence type="ECO:0000256" key="1">
    <source>
        <dbReference type="ARBA" id="ARBA00022734"/>
    </source>
</evidence>
<dbReference type="Pfam" id="PF03815">
    <property type="entry name" value="LCCL"/>
    <property type="match status" value="1"/>
</dbReference>
<dbReference type="SUPFAM" id="SSF69848">
    <property type="entry name" value="LCCL domain"/>
    <property type="match status" value="1"/>
</dbReference>
<dbReference type="STRING" id="623744.A0A553Q2Q9"/>
<feature type="domain" description="C-type lectin" evidence="6">
    <location>
        <begin position="1419"/>
        <end position="1528"/>
    </location>
</feature>
<dbReference type="InterPro" id="IPR001304">
    <property type="entry name" value="C-type_lectin-like"/>
</dbReference>
<dbReference type="PANTHER" id="PTHR22803">
    <property type="entry name" value="MANNOSE, PHOSPHOLIPASE, LECTIN RECEPTOR RELATED"/>
    <property type="match status" value="1"/>
</dbReference>
<keyword evidence="1" id="KW-0430">Lectin</keyword>
<feature type="transmembrane region" description="Helical" evidence="4">
    <location>
        <begin position="74"/>
        <end position="94"/>
    </location>
</feature>
<dbReference type="SMART" id="SM00034">
    <property type="entry name" value="CLECT"/>
    <property type="match status" value="12"/>
</dbReference>
<dbReference type="InterPro" id="IPR008979">
    <property type="entry name" value="Galactose-bd-like_sf"/>
</dbReference>
<dbReference type="Proteomes" id="UP000316079">
    <property type="component" value="Unassembled WGS sequence"/>
</dbReference>
<dbReference type="PROSITE" id="PS50022">
    <property type="entry name" value="FA58C_3"/>
    <property type="match status" value="1"/>
</dbReference>
<feature type="domain" description="C-type lectin" evidence="6">
    <location>
        <begin position="1268"/>
        <end position="1388"/>
    </location>
</feature>
<feature type="domain" description="C-type lectin" evidence="6">
    <location>
        <begin position="1856"/>
        <end position="1980"/>
    </location>
</feature>
<comment type="caution">
    <text evidence="8">The sequence shown here is derived from an EMBL/GenBank/DDBJ whole genome shotgun (WGS) entry which is preliminary data.</text>
</comment>
<feature type="domain" description="F5/8 type C" evidence="5">
    <location>
        <begin position="852"/>
        <end position="910"/>
    </location>
</feature>
<feature type="domain" description="LCCL" evidence="7">
    <location>
        <begin position="912"/>
        <end position="997"/>
    </location>
</feature>
<dbReference type="CDD" id="cd22823">
    <property type="entry name" value="Gal_Rha_Lectin"/>
    <property type="match status" value="1"/>
</dbReference>
<dbReference type="PROSITE" id="PS01286">
    <property type="entry name" value="FA58C_2"/>
    <property type="match status" value="1"/>
</dbReference>
<feature type="domain" description="C-type lectin" evidence="6">
    <location>
        <begin position="1565"/>
        <end position="1690"/>
    </location>
</feature>
<evidence type="ECO:0000259" key="5">
    <source>
        <dbReference type="PROSITE" id="PS50022"/>
    </source>
</evidence>
<proteinExistence type="predicted"/>
<dbReference type="InterPro" id="IPR000421">
    <property type="entry name" value="FA58C"/>
</dbReference>
<dbReference type="PROSITE" id="PS50820">
    <property type="entry name" value="LCCL"/>
    <property type="match status" value="1"/>
</dbReference>
<feature type="domain" description="C-type lectin" evidence="6">
    <location>
        <begin position="670"/>
        <end position="772"/>
    </location>
</feature>
<evidence type="ECO:0000259" key="6">
    <source>
        <dbReference type="PROSITE" id="PS50041"/>
    </source>
</evidence>
<dbReference type="InterPro" id="IPR004043">
    <property type="entry name" value="LCCL"/>
</dbReference>
<name>A0A553Q2Q9_9TELE</name>
<feature type="domain" description="C-type lectin" evidence="6">
    <location>
        <begin position="376"/>
        <end position="500"/>
    </location>
</feature>
<dbReference type="SMART" id="SM00603">
    <property type="entry name" value="LCCL"/>
    <property type="match status" value="1"/>
</dbReference>
<evidence type="ECO:0000313" key="9">
    <source>
        <dbReference type="Proteomes" id="UP000316079"/>
    </source>
</evidence>
<dbReference type="InterPro" id="IPR036609">
    <property type="entry name" value="LCCL_sf"/>
</dbReference>
<dbReference type="CDD" id="cd03590">
    <property type="entry name" value="CLECT_DC-SIGN_like"/>
    <property type="match status" value="1"/>
</dbReference>
<evidence type="ECO:0000259" key="7">
    <source>
        <dbReference type="PROSITE" id="PS50820"/>
    </source>
</evidence>
<dbReference type="InterPro" id="IPR016186">
    <property type="entry name" value="C-type_lectin-like/link_sf"/>
</dbReference>
<dbReference type="GO" id="GO:0030246">
    <property type="term" value="F:carbohydrate binding"/>
    <property type="evidence" value="ECO:0007669"/>
    <property type="project" value="UniProtKB-KW"/>
</dbReference>
<feature type="domain" description="C-type lectin" evidence="6">
    <location>
        <begin position="1714"/>
        <end position="1832"/>
    </location>
</feature>
<keyword evidence="4" id="KW-0812">Transmembrane</keyword>
<keyword evidence="4" id="KW-0472">Membrane</keyword>
<dbReference type="PROSITE" id="PS50041">
    <property type="entry name" value="C_TYPE_LECTIN_2"/>
    <property type="match status" value="12"/>
</dbReference>
<feature type="domain" description="C-type lectin" evidence="6">
    <location>
        <begin position="97"/>
        <end position="213"/>
    </location>
</feature>
<accession>A0A553Q2Q9</accession>
<dbReference type="Gene3D" id="3.10.100.10">
    <property type="entry name" value="Mannose-Binding Protein A, subunit A"/>
    <property type="match status" value="12"/>
</dbReference>
<dbReference type="CDD" id="cd00037">
    <property type="entry name" value="CLECT"/>
    <property type="match status" value="9"/>
</dbReference>
<dbReference type="SUPFAM" id="SSF56436">
    <property type="entry name" value="C-type lectin-like"/>
    <property type="match status" value="12"/>
</dbReference>
<organism evidence="8 9">
    <name type="scientific">Danionella cerebrum</name>
    <dbReference type="NCBI Taxonomy" id="2873325"/>
    <lineage>
        <taxon>Eukaryota</taxon>
        <taxon>Metazoa</taxon>
        <taxon>Chordata</taxon>
        <taxon>Craniata</taxon>
        <taxon>Vertebrata</taxon>
        <taxon>Euteleostomi</taxon>
        <taxon>Actinopterygii</taxon>
        <taxon>Neopterygii</taxon>
        <taxon>Teleostei</taxon>
        <taxon>Ostariophysi</taxon>
        <taxon>Cypriniformes</taxon>
        <taxon>Danionidae</taxon>
        <taxon>Danioninae</taxon>
        <taxon>Danionella</taxon>
    </lineage>
</organism>
<feature type="domain" description="C-type lectin" evidence="6">
    <location>
        <begin position="1121"/>
        <end position="1238"/>
    </location>
</feature>
<evidence type="ECO:0008006" key="10">
    <source>
        <dbReference type="Google" id="ProtNLM"/>
    </source>
</evidence>
<feature type="domain" description="C-type lectin" evidence="6">
    <location>
        <begin position="524"/>
        <end position="641"/>
    </location>
</feature>
<evidence type="ECO:0000256" key="2">
    <source>
        <dbReference type="ARBA" id="ARBA00023157"/>
    </source>
</evidence>
<evidence type="ECO:0000256" key="3">
    <source>
        <dbReference type="SAM" id="MobiDB-lite"/>
    </source>
</evidence>
<dbReference type="PROSITE" id="PS00615">
    <property type="entry name" value="C_TYPE_LECTIN_1"/>
    <property type="match status" value="5"/>
</dbReference>
<protein>
    <recommendedName>
        <fullName evidence="10">Macrophage mannose receptor 1</fullName>
    </recommendedName>
</protein>
<keyword evidence="2" id="KW-1015">Disulfide bond</keyword>
<feature type="region of interest" description="Disordered" evidence="3">
    <location>
        <begin position="21"/>
        <end position="41"/>
    </location>
</feature>
<keyword evidence="9" id="KW-1185">Reference proteome</keyword>
<dbReference type="InterPro" id="IPR016187">
    <property type="entry name" value="CTDL_fold"/>
</dbReference>